<proteinExistence type="predicted"/>
<accession>A0A382VVN0</accession>
<reference evidence="1" key="1">
    <citation type="submission" date="2018-05" db="EMBL/GenBank/DDBJ databases">
        <authorList>
            <person name="Lanie J.A."/>
            <person name="Ng W.-L."/>
            <person name="Kazmierczak K.M."/>
            <person name="Andrzejewski T.M."/>
            <person name="Davidsen T.M."/>
            <person name="Wayne K.J."/>
            <person name="Tettelin H."/>
            <person name="Glass J.I."/>
            <person name="Rusch D."/>
            <person name="Podicherti R."/>
            <person name="Tsui H.-C.T."/>
            <person name="Winkler M.E."/>
        </authorList>
    </citation>
    <scope>NUCLEOTIDE SEQUENCE</scope>
</reference>
<sequence>MKEVRSLAVALACLLFSSAVGAELKLAYIDSEVLRQELPEFKSVERQVQRLMQQFEQEATERQ</sequence>
<organism evidence="1">
    <name type="scientific">marine metagenome</name>
    <dbReference type="NCBI Taxonomy" id="408172"/>
    <lineage>
        <taxon>unclassified sequences</taxon>
        <taxon>metagenomes</taxon>
        <taxon>ecological metagenomes</taxon>
    </lineage>
</organism>
<dbReference type="AlphaFoldDB" id="A0A382VVN0"/>
<evidence type="ECO:0000313" key="1">
    <source>
        <dbReference type="EMBL" id="SVD50563.1"/>
    </source>
</evidence>
<feature type="non-terminal residue" evidence="1">
    <location>
        <position position="63"/>
    </location>
</feature>
<gene>
    <name evidence="1" type="ORF">METZ01_LOCUS403417</name>
</gene>
<dbReference type="EMBL" id="UINC01154981">
    <property type="protein sequence ID" value="SVD50563.1"/>
    <property type="molecule type" value="Genomic_DNA"/>
</dbReference>
<evidence type="ECO:0008006" key="2">
    <source>
        <dbReference type="Google" id="ProtNLM"/>
    </source>
</evidence>
<protein>
    <recommendedName>
        <fullName evidence="2">OmpH family outer membrane protein</fullName>
    </recommendedName>
</protein>
<name>A0A382VVN0_9ZZZZ</name>